<name>A0A081A3Z6_PHYNI</name>
<evidence type="ECO:0000313" key="2">
    <source>
        <dbReference type="Proteomes" id="UP000028582"/>
    </source>
</evidence>
<dbReference type="EMBL" id="ANJA01001859">
    <property type="protein sequence ID" value="ETO73607.1"/>
    <property type="molecule type" value="Genomic_DNA"/>
</dbReference>
<organism evidence="1 2">
    <name type="scientific">Phytophthora nicotianae P1976</name>
    <dbReference type="NCBI Taxonomy" id="1317066"/>
    <lineage>
        <taxon>Eukaryota</taxon>
        <taxon>Sar</taxon>
        <taxon>Stramenopiles</taxon>
        <taxon>Oomycota</taxon>
        <taxon>Peronosporomycetes</taxon>
        <taxon>Peronosporales</taxon>
        <taxon>Peronosporaceae</taxon>
        <taxon>Phytophthora</taxon>
    </lineage>
</organism>
<evidence type="ECO:0000313" key="1">
    <source>
        <dbReference type="EMBL" id="ETO73607.1"/>
    </source>
</evidence>
<sequence length="242" mass="28243">MSQQPDTRKLPFPDEIKANIAAYHRERRRKNQARYRAKQHRLITDQEAYNSELQQEIVELRWKRETLMLDITRRDSCVPIGTRHCRRSVYYHTRFPESYDGTGLGRWNGVWAECTGENWVYFTRSFRDIQIRLGRLDQISENSLVAYCTTSITITRSTLSSLFPRLVDQCFNHNNTSKCYRIADRPVGQRLVLYGSVRFTWDTTNNCVTSLITKADMLSPLLRLLGNFGGCFPGIPSRAYKS</sequence>
<proteinExistence type="predicted"/>
<comment type="caution">
    <text evidence="1">The sequence shown here is derived from an EMBL/GenBank/DDBJ whole genome shotgun (WGS) entry which is preliminary data.</text>
</comment>
<accession>A0A081A3Z6</accession>
<evidence type="ECO:0008006" key="3">
    <source>
        <dbReference type="Google" id="ProtNLM"/>
    </source>
</evidence>
<dbReference type="Proteomes" id="UP000028582">
    <property type="component" value="Unassembled WGS sequence"/>
</dbReference>
<gene>
    <name evidence="1" type="ORF">F444_10454</name>
</gene>
<reference evidence="1 2" key="1">
    <citation type="submission" date="2013-11" db="EMBL/GenBank/DDBJ databases">
        <title>The Genome Sequence of Phytophthora parasitica P1976.</title>
        <authorList>
            <consortium name="The Broad Institute Genomics Platform"/>
            <person name="Russ C."/>
            <person name="Tyler B."/>
            <person name="Panabieres F."/>
            <person name="Shan W."/>
            <person name="Tripathy S."/>
            <person name="Grunwald N."/>
            <person name="Machado M."/>
            <person name="Johnson C.S."/>
            <person name="Walker B."/>
            <person name="Young S."/>
            <person name="Zeng Q."/>
            <person name="Gargeya S."/>
            <person name="Fitzgerald M."/>
            <person name="Haas B."/>
            <person name="Abouelleil A."/>
            <person name="Allen A.W."/>
            <person name="Alvarado L."/>
            <person name="Arachchi H.M."/>
            <person name="Berlin A.M."/>
            <person name="Chapman S.B."/>
            <person name="Gainer-Dewar J."/>
            <person name="Goldberg J."/>
            <person name="Griggs A."/>
            <person name="Gujja S."/>
            <person name="Hansen M."/>
            <person name="Howarth C."/>
            <person name="Imamovic A."/>
            <person name="Ireland A."/>
            <person name="Larimer J."/>
            <person name="McCowan C."/>
            <person name="Murphy C."/>
            <person name="Pearson M."/>
            <person name="Poon T.W."/>
            <person name="Priest M."/>
            <person name="Roberts A."/>
            <person name="Saif S."/>
            <person name="Shea T."/>
            <person name="Sisk P."/>
            <person name="Sykes S."/>
            <person name="Wortman J."/>
            <person name="Nusbaum C."/>
            <person name="Birren B."/>
        </authorList>
    </citation>
    <scope>NUCLEOTIDE SEQUENCE [LARGE SCALE GENOMIC DNA]</scope>
    <source>
        <strain evidence="1 2">P1976</strain>
    </source>
</reference>
<dbReference type="AlphaFoldDB" id="A0A081A3Z6"/>
<protein>
    <recommendedName>
        <fullName evidence="3">BZIP domain-containing protein</fullName>
    </recommendedName>
</protein>
<dbReference type="CDD" id="cd14686">
    <property type="entry name" value="bZIP"/>
    <property type="match status" value="1"/>
</dbReference>